<dbReference type="SMR" id="A0A1S3Y9U4"/>
<evidence type="ECO:0000256" key="1">
    <source>
        <dbReference type="ARBA" id="ARBA00000900"/>
    </source>
</evidence>
<dbReference type="RefSeq" id="XP_016448859.1">
    <property type="nucleotide sequence ID" value="XM_016593373.1"/>
</dbReference>
<dbReference type="PANTHER" id="PTHR15710">
    <property type="entry name" value="E3 UBIQUITIN-PROTEIN LIGASE PRAJA"/>
    <property type="match status" value="1"/>
</dbReference>
<gene>
    <name evidence="8" type="primary">LOC107773940</name>
</gene>
<dbReference type="SUPFAM" id="SSF57850">
    <property type="entry name" value="RING/U-box"/>
    <property type="match status" value="1"/>
</dbReference>
<dbReference type="GO" id="GO:0061630">
    <property type="term" value="F:ubiquitin protein ligase activity"/>
    <property type="evidence" value="ECO:0000318"/>
    <property type="project" value="GO_Central"/>
</dbReference>
<protein>
    <recommendedName>
        <fullName evidence="2">RING-type E3 ubiquitin transferase</fullName>
        <ecNumber evidence="2">2.3.2.27</ecNumber>
    </recommendedName>
</protein>
<evidence type="ECO:0000256" key="6">
    <source>
        <dbReference type="PROSITE-ProRule" id="PRU00175"/>
    </source>
</evidence>
<dbReference type="EC" id="2.3.2.27" evidence="2"/>
<dbReference type="PANTHER" id="PTHR15710:SF77">
    <property type="entry name" value="RING-H2 FINGER PROTEIN ATL21B"/>
    <property type="match status" value="1"/>
</dbReference>
<dbReference type="OMA" id="NWGDYYE"/>
<accession>A0A1S3Y9U4</accession>
<evidence type="ECO:0000256" key="2">
    <source>
        <dbReference type="ARBA" id="ARBA00012483"/>
    </source>
</evidence>
<dbReference type="OrthoDB" id="1300818at2759"/>
<evidence type="ECO:0000256" key="5">
    <source>
        <dbReference type="ARBA" id="ARBA00022833"/>
    </source>
</evidence>
<dbReference type="InterPro" id="IPR013083">
    <property type="entry name" value="Znf_RING/FYVE/PHD"/>
</dbReference>
<keyword evidence="4 6" id="KW-0863">Zinc-finger</keyword>
<dbReference type="PaxDb" id="4097-A0A1S3Y9U4"/>
<dbReference type="GO" id="GO:0008270">
    <property type="term" value="F:zinc ion binding"/>
    <property type="evidence" value="ECO:0007669"/>
    <property type="project" value="UniProtKB-KW"/>
</dbReference>
<dbReference type="PROSITE" id="PS50089">
    <property type="entry name" value="ZF_RING_2"/>
    <property type="match status" value="1"/>
</dbReference>
<evidence type="ECO:0000259" key="7">
    <source>
        <dbReference type="PROSITE" id="PS50089"/>
    </source>
</evidence>
<dbReference type="AlphaFoldDB" id="A0A1S3Y9U4"/>
<dbReference type="GO" id="GO:0016567">
    <property type="term" value="P:protein ubiquitination"/>
    <property type="evidence" value="ECO:0000318"/>
    <property type="project" value="GO_Central"/>
</dbReference>
<name>A0A1S3Y9U4_TOBAC</name>
<dbReference type="InterPro" id="IPR001841">
    <property type="entry name" value="Znf_RING"/>
</dbReference>
<evidence type="ECO:0000313" key="8">
    <source>
        <dbReference type="RefSeq" id="XP_016448859.1"/>
    </source>
</evidence>
<sequence length="254" mass="30051">MDAAIFEEHRHHCRGEVSCVVRPLPVSPQELRIYNHNSNNISDLPTLALQFHLRTQLDVWYITPHDYPPQLLYMAESHETETNSFHLKLCPSQYSSYDVFYRVIDGNLKNWGDYYETYSHILIHKMICQIRKFVDDELNKGITCQNLEMFVGLNSKVEYIWDGRKEEWSAWRFNGMMIPASKSSIMQLPERMEIDEDQCLNDDCVIYLEQLAKERKKILCLPCSHMFHGDCITKWLEKSHYCPVCRYNMPTAEN</sequence>
<organism evidence="8">
    <name type="scientific">Nicotiana tabacum</name>
    <name type="common">Common tobacco</name>
    <dbReference type="NCBI Taxonomy" id="4097"/>
    <lineage>
        <taxon>Eukaryota</taxon>
        <taxon>Viridiplantae</taxon>
        <taxon>Streptophyta</taxon>
        <taxon>Embryophyta</taxon>
        <taxon>Tracheophyta</taxon>
        <taxon>Spermatophyta</taxon>
        <taxon>Magnoliopsida</taxon>
        <taxon>eudicotyledons</taxon>
        <taxon>Gunneridae</taxon>
        <taxon>Pentapetalae</taxon>
        <taxon>asterids</taxon>
        <taxon>lamiids</taxon>
        <taxon>Solanales</taxon>
        <taxon>Solanaceae</taxon>
        <taxon>Nicotianoideae</taxon>
        <taxon>Nicotianeae</taxon>
        <taxon>Nicotiana</taxon>
    </lineage>
</organism>
<evidence type="ECO:0000256" key="4">
    <source>
        <dbReference type="ARBA" id="ARBA00022771"/>
    </source>
</evidence>
<dbReference type="Gene3D" id="3.30.40.10">
    <property type="entry name" value="Zinc/RING finger domain, C3HC4 (zinc finger)"/>
    <property type="match status" value="1"/>
</dbReference>
<dbReference type="Pfam" id="PF13639">
    <property type="entry name" value="zf-RING_2"/>
    <property type="match status" value="1"/>
</dbReference>
<proteinExistence type="predicted"/>
<evidence type="ECO:0000256" key="3">
    <source>
        <dbReference type="ARBA" id="ARBA00022723"/>
    </source>
</evidence>
<dbReference type="GO" id="GO:0005737">
    <property type="term" value="C:cytoplasm"/>
    <property type="evidence" value="ECO:0000318"/>
    <property type="project" value="GO_Central"/>
</dbReference>
<dbReference type="SMART" id="SM00184">
    <property type="entry name" value="RING"/>
    <property type="match status" value="1"/>
</dbReference>
<comment type="catalytic activity">
    <reaction evidence="1">
        <text>S-ubiquitinyl-[E2 ubiquitin-conjugating enzyme]-L-cysteine + [acceptor protein]-L-lysine = [E2 ubiquitin-conjugating enzyme]-L-cysteine + N(6)-ubiquitinyl-[acceptor protein]-L-lysine.</text>
        <dbReference type="EC" id="2.3.2.27"/>
    </reaction>
</comment>
<feature type="domain" description="RING-type" evidence="7">
    <location>
        <begin position="204"/>
        <end position="246"/>
    </location>
</feature>
<keyword evidence="3" id="KW-0479">Metal-binding</keyword>
<reference evidence="8" key="1">
    <citation type="submission" date="2025-08" db="UniProtKB">
        <authorList>
            <consortium name="RefSeq"/>
        </authorList>
    </citation>
    <scope>IDENTIFICATION</scope>
</reference>
<dbReference type="KEGG" id="nta:107773940"/>
<keyword evidence="5" id="KW-0862">Zinc</keyword>